<evidence type="ECO:0000313" key="1">
    <source>
        <dbReference type="EMBL" id="TCS96150.1"/>
    </source>
</evidence>
<dbReference type="AlphaFoldDB" id="A0A4R3LAG2"/>
<dbReference type="Proteomes" id="UP000294599">
    <property type="component" value="Unassembled WGS sequence"/>
</dbReference>
<proteinExistence type="predicted"/>
<protein>
    <submittedName>
        <fullName evidence="1">Uncharacterized protein</fullName>
    </submittedName>
</protein>
<sequence>MKQSLGLVSLVVRDYDEAIDFSSALSVSHSPRTPKCRSNPNAG</sequence>
<dbReference type="EMBL" id="SMAF01000016">
    <property type="protein sequence ID" value="TCS96150.1"/>
    <property type="molecule type" value="Genomic_DNA"/>
</dbReference>
<accession>A0A4R3LAG2</accession>
<keyword evidence="2" id="KW-1185">Reference proteome</keyword>
<evidence type="ECO:0000313" key="2">
    <source>
        <dbReference type="Proteomes" id="UP000294599"/>
    </source>
</evidence>
<name>A0A4R3LAG2_9GAMM</name>
<reference evidence="1 2" key="1">
    <citation type="submission" date="2019-03" db="EMBL/GenBank/DDBJ databases">
        <title>Genomic Encyclopedia of Type Strains, Phase IV (KMG-IV): sequencing the most valuable type-strain genomes for metagenomic binning, comparative biology and taxonomic classification.</title>
        <authorList>
            <person name="Goeker M."/>
        </authorList>
    </citation>
    <scope>NUCLEOTIDE SEQUENCE [LARGE SCALE GENOMIC DNA]</scope>
    <source>
        <strain evidence="1 2">DSM 21944</strain>
    </source>
</reference>
<comment type="caution">
    <text evidence="1">The sequence shown here is derived from an EMBL/GenBank/DDBJ whole genome shotgun (WGS) entry which is preliminary data.</text>
</comment>
<organism evidence="1 2">
    <name type="scientific">Pseudofulvimonas gallinarii</name>
    <dbReference type="NCBI Taxonomy" id="634155"/>
    <lineage>
        <taxon>Bacteria</taxon>
        <taxon>Pseudomonadati</taxon>
        <taxon>Pseudomonadota</taxon>
        <taxon>Gammaproteobacteria</taxon>
        <taxon>Lysobacterales</taxon>
        <taxon>Rhodanobacteraceae</taxon>
        <taxon>Pseudofulvimonas</taxon>
    </lineage>
</organism>
<gene>
    <name evidence="1" type="ORF">EDC25_1164</name>
</gene>